<evidence type="ECO:0000256" key="3">
    <source>
        <dbReference type="SAM" id="MobiDB-lite"/>
    </source>
</evidence>
<protein>
    <submittedName>
        <fullName evidence="4">NEB2 protein</fullName>
    </submittedName>
</protein>
<feature type="compositionally biased region" description="Acidic residues" evidence="3">
    <location>
        <begin position="41"/>
        <end position="58"/>
    </location>
</feature>
<gene>
    <name evidence="4" type="primary">Ppp1r9b</name>
    <name evidence="4" type="ORF">RHIAFR_R15255</name>
</gene>
<sequence length="241" mass="27566">RFLIGREKPGEQSEVAQLIQQTLEQERWQREMIEQRYTQYTEDDEETGEYATDEEEEMSPMFPSSEMAIEVFELAENEDALSPVEMDPEKLVRKFKELQIKHAVTEAEIQQLKRKVSGREGPPSISPGPPGSPSPPSPPYSQRLPPRPLTMPRHDWSWLCPARHQAPVEIPGHRHPTEHRPPGAGWGGDVHPRAGPCREIEFLKKETAQRRVLEESELAHKEEMEKLQEKVGTGRRDAGCP</sequence>
<proteinExistence type="predicted"/>
<keyword evidence="1" id="KW-0597">Phosphoprotein</keyword>
<evidence type="ECO:0000256" key="1">
    <source>
        <dbReference type="ARBA" id="ARBA00022553"/>
    </source>
</evidence>
<comment type="caution">
    <text evidence="4">The sequence shown here is derived from an EMBL/GenBank/DDBJ whole genome shotgun (WGS) entry which is preliminary data.</text>
</comment>
<evidence type="ECO:0000313" key="4">
    <source>
        <dbReference type="EMBL" id="NXN37128.1"/>
    </source>
</evidence>
<evidence type="ECO:0000256" key="2">
    <source>
        <dbReference type="ARBA" id="ARBA00023054"/>
    </source>
</evidence>
<reference evidence="4 5" key="1">
    <citation type="submission" date="2019-09" db="EMBL/GenBank/DDBJ databases">
        <title>Bird 10,000 Genomes (B10K) Project - Family phase.</title>
        <authorList>
            <person name="Zhang G."/>
        </authorList>
    </citation>
    <scope>NUCLEOTIDE SEQUENCE [LARGE SCALE GENOMIC DNA]</scope>
    <source>
        <strain evidence="4">B10K-DU-002-36</strain>
        <tissue evidence="4">Muscle</tissue>
    </source>
</reference>
<keyword evidence="2" id="KW-0175">Coiled coil</keyword>
<dbReference type="GO" id="GO:0019722">
    <property type="term" value="P:calcium-mediated signaling"/>
    <property type="evidence" value="ECO:0007669"/>
    <property type="project" value="TreeGrafter"/>
</dbReference>
<dbReference type="GO" id="GO:0031175">
    <property type="term" value="P:neuron projection development"/>
    <property type="evidence" value="ECO:0007669"/>
    <property type="project" value="TreeGrafter"/>
</dbReference>
<dbReference type="Proteomes" id="UP000525158">
    <property type="component" value="Unassembled WGS sequence"/>
</dbReference>
<keyword evidence="5" id="KW-1185">Reference proteome</keyword>
<dbReference type="GO" id="GO:0030425">
    <property type="term" value="C:dendrite"/>
    <property type="evidence" value="ECO:0007669"/>
    <property type="project" value="TreeGrafter"/>
</dbReference>
<dbReference type="AlphaFoldDB" id="A0A7L1IF27"/>
<dbReference type="EMBL" id="VXBO01002821">
    <property type="protein sequence ID" value="NXN37128.1"/>
    <property type="molecule type" value="Genomic_DNA"/>
</dbReference>
<accession>A0A7L1IF27</accession>
<dbReference type="InterPro" id="IPR043446">
    <property type="entry name" value="Neurabin-like"/>
</dbReference>
<feature type="region of interest" description="Disordered" evidence="3">
    <location>
        <begin position="104"/>
        <end position="154"/>
    </location>
</feature>
<feature type="compositionally biased region" description="Pro residues" evidence="3">
    <location>
        <begin position="124"/>
        <end position="149"/>
    </location>
</feature>
<dbReference type="PANTHER" id="PTHR16154:SF24">
    <property type="entry name" value="NEURABIN-2"/>
    <property type="match status" value="1"/>
</dbReference>
<feature type="region of interest" description="Disordered" evidence="3">
    <location>
        <begin position="215"/>
        <end position="241"/>
    </location>
</feature>
<name>A0A7L1IF27_SMUAF</name>
<feature type="region of interest" description="Disordered" evidence="3">
    <location>
        <begin position="36"/>
        <end position="60"/>
    </location>
</feature>
<organism evidence="4 5">
    <name type="scientific">Smutsornis africanus</name>
    <name type="common">Double-banded courser</name>
    <name type="synonym">Rhinoptilus africanus</name>
    <dbReference type="NCBI Taxonomy" id="240209"/>
    <lineage>
        <taxon>Eukaryota</taxon>
        <taxon>Metazoa</taxon>
        <taxon>Chordata</taxon>
        <taxon>Craniata</taxon>
        <taxon>Vertebrata</taxon>
        <taxon>Euteleostomi</taxon>
        <taxon>Archelosauria</taxon>
        <taxon>Archosauria</taxon>
        <taxon>Dinosauria</taxon>
        <taxon>Saurischia</taxon>
        <taxon>Theropoda</taxon>
        <taxon>Coelurosauria</taxon>
        <taxon>Aves</taxon>
        <taxon>Neognathae</taxon>
        <taxon>Neoaves</taxon>
        <taxon>Charadriiformes</taxon>
        <taxon>Glareolidae</taxon>
        <taxon>Rhinoptilus</taxon>
    </lineage>
</organism>
<dbReference type="GO" id="GO:0005737">
    <property type="term" value="C:cytoplasm"/>
    <property type="evidence" value="ECO:0007669"/>
    <property type="project" value="TreeGrafter"/>
</dbReference>
<dbReference type="GO" id="GO:0015629">
    <property type="term" value="C:actin cytoskeleton"/>
    <property type="evidence" value="ECO:0007669"/>
    <property type="project" value="TreeGrafter"/>
</dbReference>
<feature type="non-terminal residue" evidence="4">
    <location>
        <position position="1"/>
    </location>
</feature>
<dbReference type="GO" id="GO:0051015">
    <property type="term" value="F:actin filament binding"/>
    <property type="evidence" value="ECO:0007669"/>
    <property type="project" value="TreeGrafter"/>
</dbReference>
<dbReference type="GO" id="GO:0014069">
    <property type="term" value="C:postsynaptic density"/>
    <property type="evidence" value="ECO:0007669"/>
    <property type="project" value="TreeGrafter"/>
</dbReference>
<feature type="non-terminal residue" evidence="4">
    <location>
        <position position="241"/>
    </location>
</feature>
<feature type="region of interest" description="Disordered" evidence="3">
    <location>
        <begin position="167"/>
        <end position="192"/>
    </location>
</feature>
<dbReference type="PANTHER" id="PTHR16154">
    <property type="entry name" value="NEURABIN"/>
    <property type="match status" value="1"/>
</dbReference>
<evidence type="ECO:0000313" key="5">
    <source>
        <dbReference type="Proteomes" id="UP000525158"/>
    </source>
</evidence>
<dbReference type="GO" id="GO:0007015">
    <property type="term" value="P:actin filament organization"/>
    <property type="evidence" value="ECO:0007669"/>
    <property type="project" value="TreeGrafter"/>
</dbReference>